<dbReference type="PROSITE" id="PS51585">
    <property type="entry name" value="SAM_MT_TPMT"/>
    <property type="match status" value="1"/>
</dbReference>
<dbReference type="Pfam" id="PF05724">
    <property type="entry name" value="TPMT"/>
    <property type="match status" value="1"/>
</dbReference>
<dbReference type="EMBL" id="CP003620">
    <property type="protein sequence ID" value="AFZ14567.1"/>
    <property type="molecule type" value="Genomic_DNA"/>
</dbReference>
<dbReference type="RefSeq" id="WP_015204668.1">
    <property type="nucleotide sequence ID" value="NC_019753.1"/>
</dbReference>
<dbReference type="KEGG" id="cep:Cri9333_3757"/>
<evidence type="ECO:0000313" key="4">
    <source>
        <dbReference type="EMBL" id="AFZ14567.1"/>
    </source>
</evidence>
<dbReference type="GO" id="GO:0032259">
    <property type="term" value="P:methylation"/>
    <property type="evidence" value="ECO:0007669"/>
    <property type="project" value="UniProtKB-KW"/>
</dbReference>
<proteinExistence type="predicted"/>
<keyword evidence="5" id="KW-1185">Reference proteome</keyword>
<dbReference type="CDD" id="cd02440">
    <property type="entry name" value="AdoMet_MTases"/>
    <property type="match status" value="1"/>
</dbReference>
<dbReference type="OrthoDB" id="9804312at2"/>
<dbReference type="PANTHER" id="PTHR10259">
    <property type="entry name" value="THIOPURINE S-METHYLTRANSFERASE"/>
    <property type="match status" value="1"/>
</dbReference>
<dbReference type="PANTHER" id="PTHR10259:SF11">
    <property type="entry name" value="THIOPURINE S-METHYLTRANSFERASE"/>
    <property type="match status" value="1"/>
</dbReference>
<dbReference type="InterPro" id="IPR029063">
    <property type="entry name" value="SAM-dependent_MTases_sf"/>
</dbReference>
<dbReference type="eggNOG" id="COG2227">
    <property type="taxonomic scope" value="Bacteria"/>
</dbReference>
<dbReference type="GO" id="GO:0008119">
    <property type="term" value="F:thiopurine S-methyltransferase activity"/>
    <property type="evidence" value="ECO:0007669"/>
    <property type="project" value="TreeGrafter"/>
</dbReference>
<accession>K9W4A5</accession>
<reference evidence="4 5" key="1">
    <citation type="submission" date="2012-06" db="EMBL/GenBank/DDBJ databases">
        <title>Finished chromosome of genome of Crinalium epipsammum PCC 9333.</title>
        <authorList>
            <consortium name="US DOE Joint Genome Institute"/>
            <person name="Gugger M."/>
            <person name="Coursin T."/>
            <person name="Rippka R."/>
            <person name="Tandeau De Marsac N."/>
            <person name="Huntemann M."/>
            <person name="Wei C.-L."/>
            <person name="Han J."/>
            <person name="Detter J.C."/>
            <person name="Han C."/>
            <person name="Tapia R."/>
            <person name="Davenport K."/>
            <person name="Daligault H."/>
            <person name="Erkkila T."/>
            <person name="Gu W."/>
            <person name="Munk A.C.C."/>
            <person name="Teshima H."/>
            <person name="Xu Y."/>
            <person name="Chain P."/>
            <person name="Chen A."/>
            <person name="Krypides N."/>
            <person name="Mavromatis K."/>
            <person name="Markowitz V."/>
            <person name="Szeto E."/>
            <person name="Ivanova N."/>
            <person name="Mikhailova N."/>
            <person name="Ovchinnikova G."/>
            <person name="Pagani I."/>
            <person name="Pati A."/>
            <person name="Goodwin L."/>
            <person name="Peters L."/>
            <person name="Pitluck S."/>
            <person name="Woyke T."/>
            <person name="Kerfeld C."/>
        </authorList>
    </citation>
    <scope>NUCLEOTIDE SEQUENCE [LARGE SCALE GENOMIC DNA]</scope>
    <source>
        <strain evidence="4 5">PCC 9333</strain>
    </source>
</reference>
<keyword evidence="1 4" id="KW-0489">Methyltransferase</keyword>
<dbReference type="AlphaFoldDB" id="K9W4A5"/>
<dbReference type="PATRIC" id="fig|1173022.3.peg.4041"/>
<dbReference type="InterPro" id="IPR008854">
    <property type="entry name" value="TPMT"/>
</dbReference>
<name>K9W4A5_9CYAN</name>
<keyword evidence="3" id="KW-0949">S-adenosyl-L-methionine</keyword>
<protein>
    <submittedName>
        <fullName evidence="4">Methyltransferase type 11</fullName>
    </submittedName>
</protein>
<keyword evidence="2 4" id="KW-0808">Transferase</keyword>
<dbReference type="Gene3D" id="3.40.50.150">
    <property type="entry name" value="Vaccinia Virus protein VP39"/>
    <property type="match status" value="1"/>
</dbReference>
<gene>
    <name evidence="4" type="ORF">Cri9333_3757</name>
</gene>
<evidence type="ECO:0000256" key="3">
    <source>
        <dbReference type="ARBA" id="ARBA00022691"/>
    </source>
</evidence>
<organism evidence="4 5">
    <name type="scientific">Crinalium epipsammum PCC 9333</name>
    <dbReference type="NCBI Taxonomy" id="1173022"/>
    <lineage>
        <taxon>Bacteria</taxon>
        <taxon>Bacillati</taxon>
        <taxon>Cyanobacteriota</taxon>
        <taxon>Cyanophyceae</taxon>
        <taxon>Gomontiellales</taxon>
        <taxon>Gomontiellaceae</taxon>
        <taxon>Crinalium</taxon>
    </lineage>
</organism>
<dbReference type="STRING" id="1173022.Cri9333_3757"/>
<sequence>MFEQQPAAIQNKVKELAAEAVRTSEPSGWFEVLYQEANGDASQVPWAKLTPHPYLQDWLEGYSHQAESMRALVVGCGLGDDAEALALKGFQVTAFDVSPTAIAWCHQRFPDSTVNYIVADLFNLPTEWHQAFNFVWECRNIQALPLNVRSQAIAAVASVVAVGGTLLVTTRLRDTDDEPDGPPWPLSHTELAQFQELGFQEIHRDLFDDNEPHTVKHIRIEYLKVGS</sequence>
<dbReference type="SUPFAM" id="SSF53335">
    <property type="entry name" value="S-adenosyl-L-methionine-dependent methyltransferases"/>
    <property type="match status" value="1"/>
</dbReference>
<evidence type="ECO:0000313" key="5">
    <source>
        <dbReference type="Proteomes" id="UP000010472"/>
    </source>
</evidence>
<dbReference type="HOGENOM" id="CLU_105064_0_0_3"/>
<evidence type="ECO:0000256" key="2">
    <source>
        <dbReference type="ARBA" id="ARBA00022679"/>
    </source>
</evidence>
<evidence type="ECO:0000256" key="1">
    <source>
        <dbReference type="ARBA" id="ARBA00022603"/>
    </source>
</evidence>
<dbReference type="Proteomes" id="UP000010472">
    <property type="component" value="Chromosome"/>
</dbReference>